<dbReference type="InterPro" id="IPR011033">
    <property type="entry name" value="PRC_barrel-like_sf"/>
</dbReference>
<feature type="domain" description="CBS" evidence="3">
    <location>
        <begin position="354"/>
        <end position="412"/>
    </location>
</feature>
<comment type="caution">
    <text evidence="4">The sequence shown here is derived from an EMBL/GenBank/DDBJ whole genome shotgun (WGS) entry which is preliminary data.</text>
</comment>
<reference evidence="4" key="2">
    <citation type="submission" date="2023-02" db="EMBL/GenBank/DDBJ databases">
        <authorList>
            <person name="Sun Q."/>
            <person name="Mori K."/>
        </authorList>
    </citation>
    <scope>NUCLEOTIDE SEQUENCE</scope>
    <source>
        <strain evidence="4">NBRC 112290</strain>
    </source>
</reference>
<dbReference type="PANTHER" id="PTHR43773">
    <property type="entry name" value="MAGNESIUM TRANSPORTER MGTE"/>
    <property type="match status" value="1"/>
</dbReference>
<dbReference type="GO" id="GO:0015095">
    <property type="term" value="F:magnesium ion transmembrane transporter activity"/>
    <property type="evidence" value="ECO:0007669"/>
    <property type="project" value="InterPro"/>
</dbReference>
<sequence length="614" mass="67793">MSTPSRVFVARLAGTGVYDPNRDQVGKVHDVVVVTRTTGALRAVGLVVEVAGKRRVFVPLSRVTSMDAGAVITTGLLNMRRFEQRAGETQVVGQLLDRTVTLHERDGGGSARLEDVGIELRRGRDWDVTKLFVRRTVTSGLRLRRGETLLVDADAVTGLSAVQAGQGASALLATFEGLKPADVADKLHDLPDERRLQVAVELDDERLADVLEELSGEDSVAILTGLETDRAARVLDVMQPDDAADLVAELPAATAAELLERMEPEEADDVRRLLAYDEHTAGGLMTTEPVILGPEATIASALAHVRRRDLSPALATLVFVVRPPLETPTGRFLGVVHLQAMLREPPHDAVATLLDKDIEWVLPTDPLGKVTRLMATYNLTALPVLDEERHLLGAVSADDVLDRLLPDDWRDADDVLTDASLTPGATVAERSDRVDRADRLDTPLEKSGGLLRRRRNDRGGVDIGQNAERIARFFGTPRFIVYMTIFCVFWLTWNTLAPENLRFDSYALGFTLLTLMLSLQASYSAPLILLAQNRQTDRDRVAAEQDRQRTERNLADTEFLAREMASLRLALQDVATRDYVRGELRDLLEDLREEIRAERDGDGDSDLHAADRRR</sequence>
<feature type="transmembrane region" description="Helical" evidence="2">
    <location>
        <begin position="508"/>
        <end position="530"/>
    </location>
</feature>
<dbReference type="CDD" id="cd04606">
    <property type="entry name" value="CBS_pair_Mg_transporter"/>
    <property type="match status" value="1"/>
</dbReference>
<dbReference type="SUPFAM" id="SSF158791">
    <property type="entry name" value="MgtE N-terminal domain-like"/>
    <property type="match status" value="1"/>
</dbReference>
<protein>
    <recommendedName>
        <fullName evidence="3">CBS domain-containing protein</fullName>
    </recommendedName>
</protein>
<dbReference type="InterPro" id="IPR058838">
    <property type="entry name" value="SH3_actinomycetes"/>
</dbReference>
<dbReference type="InterPro" id="IPR010406">
    <property type="entry name" value="DUF1003"/>
</dbReference>
<dbReference type="AlphaFoldDB" id="A0AA38CUI7"/>
<proteinExistence type="predicted"/>
<dbReference type="Pfam" id="PF00571">
    <property type="entry name" value="CBS"/>
    <property type="match status" value="2"/>
</dbReference>
<keyword evidence="5" id="KW-1185">Reference proteome</keyword>
<dbReference type="SMART" id="SM00924">
    <property type="entry name" value="MgtE_N"/>
    <property type="match status" value="1"/>
</dbReference>
<dbReference type="SUPFAM" id="SSF54631">
    <property type="entry name" value="CBS-domain pair"/>
    <property type="match status" value="1"/>
</dbReference>
<evidence type="ECO:0000313" key="4">
    <source>
        <dbReference type="EMBL" id="GMA32140.1"/>
    </source>
</evidence>
<dbReference type="Gene3D" id="1.25.60.10">
    <property type="entry name" value="MgtE N-terminal domain-like"/>
    <property type="match status" value="1"/>
</dbReference>
<name>A0AA38CUI7_9MICO</name>
<dbReference type="InterPro" id="IPR000644">
    <property type="entry name" value="CBS_dom"/>
</dbReference>
<dbReference type="InterPro" id="IPR046342">
    <property type="entry name" value="CBS_dom_sf"/>
</dbReference>
<dbReference type="InterPro" id="IPR038076">
    <property type="entry name" value="MgtE_N_sf"/>
</dbReference>
<gene>
    <name evidence="4" type="ORF">GCM10025875_21320</name>
</gene>
<evidence type="ECO:0000313" key="5">
    <source>
        <dbReference type="Proteomes" id="UP001157161"/>
    </source>
</evidence>
<dbReference type="Pfam" id="PF26205">
    <property type="entry name" value="SH3_actinomycetes"/>
    <property type="match status" value="1"/>
</dbReference>
<dbReference type="PROSITE" id="PS51371">
    <property type="entry name" value="CBS"/>
    <property type="match status" value="1"/>
</dbReference>
<evidence type="ECO:0000256" key="1">
    <source>
        <dbReference type="PROSITE-ProRule" id="PRU00703"/>
    </source>
</evidence>
<reference evidence="4" key="1">
    <citation type="journal article" date="2014" name="Int. J. Syst. Evol. Microbiol.">
        <title>Complete genome sequence of Corynebacterium casei LMG S-19264T (=DSM 44701T), isolated from a smear-ripened cheese.</title>
        <authorList>
            <consortium name="US DOE Joint Genome Institute (JGI-PGF)"/>
            <person name="Walter F."/>
            <person name="Albersmeier A."/>
            <person name="Kalinowski J."/>
            <person name="Ruckert C."/>
        </authorList>
    </citation>
    <scope>NUCLEOTIDE SEQUENCE</scope>
    <source>
        <strain evidence="4">NBRC 112290</strain>
    </source>
</reference>
<dbReference type="InterPro" id="IPR006668">
    <property type="entry name" value="Mg_transptr_MgtE_intracell_dom"/>
</dbReference>
<keyword evidence="2" id="KW-1133">Transmembrane helix</keyword>
<keyword evidence="2" id="KW-0472">Membrane</keyword>
<dbReference type="GO" id="GO:0016020">
    <property type="term" value="C:membrane"/>
    <property type="evidence" value="ECO:0007669"/>
    <property type="project" value="InterPro"/>
</dbReference>
<organism evidence="4 5">
    <name type="scientific">Litorihabitans aurantiacus</name>
    <dbReference type="NCBI Taxonomy" id="1930061"/>
    <lineage>
        <taxon>Bacteria</taxon>
        <taxon>Bacillati</taxon>
        <taxon>Actinomycetota</taxon>
        <taxon>Actinomycetes</taxon>
        <taxon>Micrococcales</taxon>
        <taxon>Beutenbergiaceae</taxon>
        <taxon>Litorihabitans</taxon>
    </lineage>
</organism>
<keyword evidence="1" id="KW-0129">CBS domain</keyword>
<dbReference type="PANTHER" id="PTHR43773:SF1">
    <property type="entry name" value="MAGNESIUM TRANSPORTER MGTE"/>
    <property type="match status" value="1"/>
</dbReference>
<accession>A0AA38CUI7</accession>
<keyword evidence="2" id="KW-0812">Transmembrane</keyword>
<dbReference type="Pfam" id="PF06210">
    <property type="entry name" value="DUF1003"/>
    <property type="match status" value="1"/>
</dbReference>
<feature type="transmembrane region" description="Helical" evidence="2">
    <location>
        <begin position="479"/>
        <end position="496"/>
    </location>
</feature>
<dbReference type="SUPFAM" id="SSF50346">
    <property type="entry name" value="PRC-barrel domain"/>
    <property type="match status" value="1"/>
</dbReference>
<dbReference type="Proteomes" id="UP001157161">
    <property type="component" value="Unassembled WGS sequence"/>
</dbReference>
<evidence type="ECO:0000259" key="3">
    <source>
        <dbReference type="PROSITE" id="PS51371"/>
    </source>
</evidence>
<dbReference type="EMBL" id="BSUM01000001">
    <property type="protein sequence ID" value="GMA32140.1"/>
    <property type="molecule type" value="Genomic_DNA"/>
</dbReference>
<dbReference type="InterPro" id="IPR006669">
    <property type="entry name" value="MgtE_transporter"/>
</dbReference>
<dbReference type="Pfam" id="PF03448">
    <property type="entry name" value="MgtE_N"/>
    <property type="match status" value="1"/>
</dbReference>
<dbReference type="SMART" id="SM00116">
    <property type="entry name" value="CBS"/>
    <property type="match status" value="1"/>
</dbReference>
<dbReference type="Gene3D" id="3.10.580.10">
    <property type="entry name" value="CBS-domain"/>
    <property type="match status" value="1"/>
</dbReference>
<evidence type="ECO:0000256" key="2">
    <source>
        <dbReference type="SAM" id="Phobius"/>
    </source>
</evidence>